<sequence length="159" mass="18035">MKPRHLSEGLLSENKHPGSGNCWTDNISETLVRLVYRIMYFGLRLLLSVPFSSFTLSDSLLRLSLSQPITHSRNFSNFRCRKVKDETTGEGTPFQPKVGHPLSLQLILDFFTQAYSLFAQRGVKGFQACVGGLSTSRLNSPVRGRAPWFMERLLRLSRD</sequence>
<dbReference type="Proteomes" id="UP001341840">
    <property type="component" value="Unassembled WGS sequence"/>
</dbReference>
<keyword evidence="2" id="KW-1185">Reference proteome</keyword>
<gene>
    <name evidence="1" type="ORF">PIB30_057251</name>
</gene>
<comment type="caution">
    <text evidence="1">The sequence shown here is derived from an EMBL/GenBank/DDBJ whole genome shotgun (WGS) entry which is preliminary data.</text>
</comment>
<reference evidence="1 2" key="1">
    <citation type="journal article" date="2023" name="Plants (Basel)">
        <title>Bridging the Gap: Combining Genomics and Transcriptomics Approaches to Understand Stylosanthes scabra, an Orphan Legume from the Brazilian Caatinga.</title>
        <authorList>
            <person name="Ferreira-Neto J.R.C."/>
            <person name="da Silva M.D."/>
            <person name="Binneck E."/>
            <person name="de Melo N.F."/>
            <person name="da Silva R.H."/>
            <person name="de Melo A.L.T.M."/>
            <person name="Pandolfi V."/>
            <person name="Bustamante F.O."/>
            <person name="Brasileiro-Vidal A.C."/>
            <person name="Benko-Iseppon A.M."/>
        </authorList>
    </citation>
    <scope>NUCLEOTIDE SEQUENCE [LARGE SCALE GENOMIC DNA]</scope>
    <source>
        <tissue evidence="1">Leaves</tissue>
    </source>
</reference>
<protein>
    <submittedName>
        <fullName evidence="1">Uncharacterized protein</fullName>
    </submittedName>
</protein>
<accession>A0ABU6UK28</accession>
<dbReference type="EMBL" id="JASCZI010121295">
    <property type="protein sequence ID" value="MED6161067.1"/>
    <property type="molecule type" value="Genomic_DNA"/>
</dbReference>
<evidence type="ECO:0000313" key="1">
    <source>
        <dbReference type="EMBL" id="MED6161067.1"/>
    </source>
</evidence>
<evidence type="ECO:0000313" key="2">
    <source>
        <dbReference type="Proteomes" id="UP001341840"/>
    </source>
</evidence>
<organism evidence="1 2">
    <name type="scientific">Stylosanthes scabra</name>
    <dbReference type="NCBI Taxonomy" id="79078"/>
    <lineage>
        <taxon>Eukaryota</taxon>
        <taxon>Viridiplantae</taxon>
        <taxon>Streptophyta</taxon>
        <taxon>Embryophyta</taxon>
        <taxon>Tracheophyta</taxon>
        <taxon>Spermatophyta</taxon>
        <taxon>Magnoliopsida</taxon>
        <taxon>eudicotyledons</taxon>
        <taxon>Gunneridae</taxon>
        <taxon>Pentapetalae</taxon>
        <taxon>rosids</taxon>
        <taxon>fabids</taxon>
        <taxon>Fabales</taxon>
        <taxon>Fabaceae</taxon>
        <taxon>Papilionoideae</taxon>
        <taxon>50 kb inversion clade</taxon>
        <taxon>dalbergioids sensu lato</taxon>
        <taxon>Dalbergieae</taxon>
        <taxon>Pterocarpus clade</taxon>
        <taxon>Stylosanthes</taxon>
    </lineage>
</organism>
<name>A0ABU6UK28_9FABA</name>
<proteinExistence type="predicted"/>